<evidence type="ECO:0000259" key="2">
    <source>
        <dbReference type="PROSITE" id="PS00028"/>
    </source>
</evidence>
<dbReference type="EMBL" id="JAVHJL010000005">
    <property type="protein sequence ID" value="KAK6503382.1"/>
    <property type="molecule type" value="Genomic_DNA"/>
</dbReference>
<dbReference type="Proteomes" id="UP001370758">
    <property type="component" value="Unassembled WGS sequence"/>
</dbReference>
<gene>
    <name evidence="3" type="ORF">TWF481_008402</name>
</gene>
<sequence>MVSAIPHYEHECLPCDWMFSSATDLRDHIIEDHVSIICQSCDDRAFSGIKAFKDHYPFRLHQFKCGKCGAGINGTDPHSLLKAIDHMKGCQSVFDRHCVKVYHDSKEYYEHCRTDRAHIRIADAWEREDNRRRYNERQERLAHQRRVQIESDRRWDAYQLYLAQDRLENENRDYIPFDPLPPLEEDKAPEPATSTDIQQPADEKTYNSQGNLLEAFGSDKESEEFDYSTDWTDHATPSEEEMMSLKERMSRQQRRVKRAIKREAKRVEEERRKVEKEEARKKAIEAARLEARMKLSPEELREAEEKERLIEQEKAENAELIRKWVLENAEARREYNRTRRQNYDRDD</sequence>
<comment type="caution">
    <text evidence="3">The sequence shown here is derived from an EMBL/GenBank/DDBJ whole genome shotgun (WGS) entry which is preliminary data.</text>
</comment>
<name>A0AAV9W719_9PEZI</name>
<feature type="region of interest" description="Disordered" evidence="1">
    <location>
        <begin position="172"/>
        <end position="202"/>
    </location>
</feature>
<feature type="region of interest" description="Disordered" evidence="1">
    <location>
        <begin position="229"/>
        <end position="255"/>
    </location>
</feature>
<proteinExistence type="predicted"/>
<evidence type="ECO:0000313" key="4">
    <source>
        <dbReference type="Proteomes" id="UP001370758"/>
    </source>
</evidence>
<protein>
    <recommendedName>
        <fullName evidence="2">C2H2-type domain-containing protein</fullName>
    </recommendedName>
</protein>
<reference evidence="3 4" key="1">
    <citation type="submission" date="2023-08" db="EMBL/GenBank/DDBJ databases">
        <authorList>
            <person name="Palmer J.M."/>
        </authorList>
    </citation>
    <scope>NUCLEOTIDE SEQUENCE [LARGE SCALE GENOMIC DNA]</scope>
    <source>
        <strain evidence="3 4">TWF481</strain>
    </source>
</reference>
<keyword evidence="4" id="KW-1185">Reference proteome</keyword>
<organism evidence="3 4">
    <name type="scientific">Arthrobotrys musiformis</name>
    <dbReference type="NCBI Taxonomy" id="47236"/>
    <lineage>
        <taxon>Eukaryota</taxon>
        <taxon>Fungi</taxon>
        <taxon>Dikarya</taxon>
        <taxon>Ascomycota</taxon>
        <taxon>Pezizomycotina</taxon>
        <taxon>Orbiliomycetes</taxon>
        <taxon>Orbiliales</taxon>
        <taxon>Orbiliaceae</taxon>
        <taxon>Arthrobotrys</taxon>
    </lineage>
</organism>
<dbReference type="PROSITE" id="PS00028">
    <property type="entry name" value="ZINC_FINGER_C2H2_1"/>
    <property type="match status" value="1"/>
</dbReference>
<feature type="compositionally biased region" description="Basic and acidic residues" evidence="1">
    <location>
        <begin position="231"/>
        <end position="250"/>
    </location>
</feature>
<dbReference type="AlphaFoldDB" id="A0AAV9W719"/>
<accession>A0AAV9W719</accession>
<evidence type="ECO:0000313" key="3">
    <source>
        <dbReference type="EMBL" id="KAK6503382.1"/>
    </source>
</evidence>
<evidence type="ECO:0000256" key="1">
    <source>
        <dbReference type="SAM" id="MobiDB-lite"/>
    </source>
</evidence>
<dbReference type="InterPro" id="IPR013087">
    <property type="entry name" value="Znf_C2H2_type"/>
</dbReference>
<feature type="domain" description="C2H2-type" evidence="2">
    <location>
        <begin position="12"/>
        <end position="33"/>
    </location>
</feature>